<evidence type="ECO:0000313" key="2">
    <source>
        <dbReference type="Proteomes" id="UP000593601"/>
    </source>
</evidence>
<dbReference type="RefSeq" id="WP_193734550.1">
    <property type="nucleotide sequence ID" value="NZ_CP063304.1"/>
</dbReference>
<sequence>MIIYATKQTFERYKLKLPKELTPPINQIAEAVIENESGDKILEWGAKLFYFDKRKCIQVVNFASKLTLF</sequence>
<dbReference type="EMBL" id="CP063304">
    <property type="protein sequence ID" value="QOV18188.1"/>
    <property type="molecule type" value="Genomic_DNA"/>
</dbReference>
<protein>
    <submittedName>
        <fullName evidence="1">Uncharacterized protein</fullName>
    </submittedName>
</protein>
<organism evidence="1 2">
    <name type="scientific">Blautia liquoris</name>
    <dbReference type="NCBI Taxonomy" id="2779518"/>
    <lineage>
        <taxon>Bacteria</taxon>
        <taxon>Bacillati</taxon>
        <taxon>Bacillota</taxon>
        <taxon>Clostridia</taxon>
        <taxon>Lachnospirales</taxon>
        <taxon>Lachnospiraceae</taxon>
        <taxon>Blautia</taxon>
    </lineage>
</organism>
<dbReference type="Proteomes" id="UP000593601">
    <property type="component" value="Chromosome"/>
</dbReference>
<evidence type="ECO:0000313" key="1">
    <source>
        <dbReference type="EMBL" id="QOV18188.1"/>
    </source>
</evidence>
<proteinExistence type="predicted"/>
<dbReference type="AlphaFoldDB" id="A0A7M2RDF6"/>
<gene>
    <name evidence="1" type="ORF">INP51_09040</name>
</gene>
<reference evidence="1 2" key="1">
    <citation type="submission" date="2020-10" db="EMBL/GenBank/DDBJ databases">
        <title>Blautia liquoris sp.nov., isolated from the mud in a fermentation cellar used for the production of Chinese strong-flavoured liquor.</title>
        <authorList>
            <person name="Lu L."/>
        </authorList>
    </citation>
    <scope>NUCLEOTIDE SEQUENCE [LARGE SCALE GENOMIC DNA]</scope>
    <source>
        <strain evidence="1 2">LZLJ-3</strain>
    </source>
</reference>
<dbReference type="KEGG" id="bliq:INP51_09040"/>
<keyword evidence="2" id="KW-1185">Reference proteome</keyword>
<accession>A0A7M2RDF6</accession>
<name>A0A7M2RDF6_9FIRM</name>